<dbReference type="EMBL" id="CP119391">
    <property type="protein sequence ID" value="WNK18898.1"/>
    <property type="molecule type" value="Genomic_DNA"/>
</dbReference>
<protein>
    <submittedName>
        <fullName evidence="9">Acyl-CoA dehydrogenase family protein</fullName>
    </submittedName>
</protein>
<feature type="domain" description="Acyl-CoA oxidase/dehydrogenase middle" evidence="7">
    <location>
        <begin position="123"/>
        <end position="217"/>
    </location>
</feature>
<dbReference type="PANTHER" id="PTHR43884">
    <property type="entry name" value="ACYL-COA DEHYDROGENASE"/>
    <property type="match status" value="1"/>
</dbReference>
<evidence type="ECO:0000313" key="10">
    <source>
        <dbReference type="Proteomes" id="UP001301869"/>
    </source>
</evidence>
<comment type="similarity">
    <text evidence="2 5">Belongs to the acyl-CoA dehydrogenase family.</text>
</comment>
<dbReference type="Pfam" id="PF02771">
    <property type="entry name" value="Acyl-CoA_dh_N"/>
    <property type="match status" value="1"/>
</dbReference>
<dbReference type="PROSITE" id="PS00073">
    <property type="entry name" value="ACYL_COA_DH_2"/>
    <property type="match status" value="1"/>
</dbReference>
<dbReference type="SUPFAM" id="SSF56645">
    <property type="entry name" value="Acyl-CoA dehydrogenase NM domain-like"/>
    <property type="match status" value="1"/>
</dbReference>
<dbReference type="Gene3D" id="1.10.540.10">
    <property type="entry name" value="Acyl-CoA dehydrogenase/oxidase, N-terminal domain"/>
    <property type="match status" value="1"/>
</dbReference>
<dbReference type="InterPro" id="IPR009100">
    <property type="entry name" value="AcylCoA_DH/oxidase_NM_dom_sf"/>
</dbReference>
<dbReference type="RefSeq" id="WP_311881902.1">
    <property type="nucleotide sequence ID" value="NZ_CP119391.1"/>
</dbReference>
<dbReference type="InterPro" id="IPR046373">
    <property type="entry name" value="Acyl-CoA_Oxase/DH_mid-dom_sf"/>
</dbReference>
<feature type="domain" description="Acyl-CoA dehydrogenase/oxidase N-terminal" evidence="8">
    <location>
        <begin position="9"/>
        <end position="119"/>
    </location>
</feature>
<dbReference type="Pfam" id="PF02770">
    <property type="entry name" value="Acyl-CoA_dh_M"/>
    <property type="match status" value="1"/>
</dbReference>
<evidence type="ECO:0000256" key="1">
    <source>
        <dbReference type="ARBA" id="ARBA00001974"/>
    </source>
</evidence>
<dbReference type="Gene3D" id="1.20.140.10">
    <property type="entry name" value="Butyryl-CoA Dehydrogenase, subunit A, domain 3"/>
    <property type="match status" value="1"/>
</dbReference>
<dbReference type="InterPro" id="IPR009075">
    <property type="entry name" value="AcylCo_DH/oxidase_C"/>
</dbReference>
<keyword evidence="4 5" id="KW-0274">FAD</keyword>
<evidence type="ECO:0000256" key="5">
    <source>
        <dbReference type="RuleBase" id="RU362125"/>
    </source>
</evidence>
<name>A0ABY9YXY1_9GAMM</name>
<feature type="domain" description="Acyl-CoA dehydrogenase/oxidase C-terminal" evidence="6">
    <location>
        <begin position="229"/>
        <end position="377"/>
    </location>
</feature>
<evidence type="ECO:0000256" key="3">
    <source>
        <dbReference type="ARBA" id="ARBA00022630"/>
    </source>
</evidence>
<evidence type="ECO:0000313" key="9">
    <source>
        <dbReference type="EMBL" id="WNK18898.1"/>
    </source>
</evidence>
<keyword evidence="10" id="KW-1185">Reference proteome</keyword>
<evidence type="ECO:0000256" key="4">
    <source>
        <dbReference type="ARBA" id="ARBA00022827"/>
    </source>
</evidence>
<evidence type="ECO:0000259" key="7">
    <source>
        <dbReference type="Pfam" id="PF02770"/>
    </source>
</evidence>
<dbReference type="PANTHER" id="PTHR43884:SF12">
    <property type="entry name" value="ISOVALERYL-COA DEHYDROGENASE, MITOCHONDRIAL-RELATED"/>
    <property type="match status" value="1"/>
</dbReference>
<dbReference type="InterPro" id="IPR013786">
    <property type="entry name" value="AcylCoA_DH/ox_N"/>
</dbReference>
<keyword evidence="3 5" id="KW-0285">Flavoprotein</keyword>
<sequence length="379" mass="41415">MIMDFTFNDDEIAFQDIAKKVSSEVLKDNAKYYDETREFCTESLKALGELGFWGMNLPSDYDGVDISSIGMTLAVEEVAYHCAATCSSLTAHFLSTDSILIGGTEQQRQDYLPRCAAGELLGAFALTEPGAGSNPAEMRTKATRTEKGWHLTGTKHYITNGAYADFLVVYAMTDPDAGHKGISAFLVDSDNSGINYASPEKTLGLCGSHIYEISFDCVVPESALLGKEGAGFSTAMEVLDRGRVEIAAMSLGIARAAYDDSILWSKERVVSGKPLCKHQGLQWMLAEMHTQLEAAKLVTYKAADARDTDQRFSVESAVAKLFASETAAKITDNAVQIHGGYGYISDLPIERYYRDARITRIFEGTSEIQKLIIGRAITF</sequence>
<accession>A0ABY9YXY1</accession>
<dbReference type="InterPro" id="IPR006091">
    <property type="entry name" value="Acyl-CoA_Oxase/DH_mid-dom"/>
</dbReference>
<comment type="cofactor">
    <cofactor evidence="1 5">
        <name>FAD</name>
        <dbReference type="ChEBI" id="CHEBI:57692"/>
    </cofactor>
</comment>
<evidence type="ECO:0000259" key="8">
    <source>
        <dbReference type="Pfam" id="PF02771"/>
    </source>
</evidence>
<dbReference type="Gene3D" id="2.40.110.10">
    <property type="entry name" value="Butyryl-CoA Dehydrogenase, subunit A, domain 2"/>
    <property type="match status" value="1"/>
</dbReference>
<evidence type="ECO:0000256" key="2">
    <source>
        <dbReference type="ARBA" id="ARBA00009347"/>
    </source>
</evidence>
<dbReference type="InterPro" id="IPR037069">
    <property type="entry name" value="AcylCoA_DH/ox_N_sf"/>
</dbReference>
<keyword evidence="5" id="KW-0560">Oxidoreductase</keyword>
<dbReference type="PIRSF" id="PIRSF016578">
    <property type="entry name" value="HsaA"/>
    <property type="match status" value="1"/>
</dbReference>
<organism evidence="9 10">
    <name type="scientific">Halomonas piscis</name>
    <dbReference type="NCBI Taxonomy" id="3031727"/>
    <lineage>
        <taxon>Bacteria</taxon>
        <taxon>Pseudomonadati</taxon>
        <taxon>Pseudomonadota</taxon>
        <taxon>Gammaproteobacteria</taxon>
        <taxon>Oceanospirillales</taxon>
        <taxon>Halomonadaceae</taxon>
        <taxon>Halomonas</taxon>
    </lineage>
</organism>
<dbReference type="Proteomes" id="UP001301869">
    <property type="component" value="Chromosome"/>
</dbReference>
<evidence type="ECO:0000259" key="6">
    <source>
        <dbReference type="Pfam" id="PF00441"/>
    </source>
</evidence>
<dbReference type="SUPFAM" id="SSF47203">
    <property type="entry name" value="Acyl-CoA dehydrogenase C-terminal domain-like"/>
    <property type="match status" value="1"/>
</dbReference>
<gene>
    <name evidence="9" type="ORF">P1P91_08325</name>
</gene>
<reference evidence="9 10" key="1">
    <citation type="submission" date="2023-03" db="EMBL/GenBank/DDBJ databases">
        <title>Halomonas sp. nov., isolated from Korean tranditional fermented seafood 'Jeotgal'.</title>
        <authorList>
            <person name="Kim B."/>
            <person name="Shin N.-R."/>
        </authorList>
    </citation>
    <scope>NUCLEOTIDE SEQUENCE [LARGE SCALE GENOMIC DNA]</scope>
    <source>
        <strain evidence="9 10">SG2L-4</strain>
    </source>
</reference>
<dbReference type="InterPro" id="IPR036250">
    <property type="entry name" value="AcylCo_DH-like_C"/>
</dbReference>
<dbReference type="Pfam" id="PF00441">
    <property type="entry name" value="Acyl-CoA_dh_1"/>
    <property type="match status" value="1"/>
</dbReference>
<proteinExistence type="inferred from homology"/>
<dbReference type="InterPro" id="IPR006089">
    <property type="entry name" value="Acyl-CoA_DH_CS"/>
</dbReference>